<proteinExistence type="predicted"/>
<dbReference type="Pfam" id="PF00003">
    <property type="entry name" value="7tm_3"/>
    <property type="match status" value="1"/>
</dbReference>
<evidence type="ECO:0000256" key="9">
    <source>
        <dbReference type="SAM" id="MobiDB-lite"/>
    </source>
</evidence>
<keyword evidence="2 10" id="KW-0812">Transmembrane</keyword>
<evidence type="ECO:0000259" key="11">
    <source>
        <dbReference type="PROSITE" id="PS50259"/>
    </source>
</evidence>
<feature type="non-terminal residue" evidence="12">
    <location>
        <position position="690"/>
    </location>
</feature>
<evidence type="ECO:0000313" key="12">
    <source>
        <dbReference type="EMBL" id="GMH58749.1"/>
    </source>
</evidence>
<feature type="transmembrane region" description="Helical" evidence="10">
    <location>
        <begin position="577"/>
        <end position="601"/>
    </location>
</feature>
<evidence type="ECO:0000313" key="13">
    <source>
        <dbReference type="Proteomes" id="UP001165082"/>
    </source>
</evidence>
<feature type="transmembrane region" description="Helical" evidence="10">
    <location>
        <begin position="607"/>
        <end position="627"/>
    </location>
</feature>
<dbReference type="InterPro" id="IPR002455">
    <property type="entry name" value="GPCR3_GABA-B"/>
</dbReference>
<comment type="subcellular location">
    <subcellularLocation>
        <location evidence="1">Membrane</location>
        <topology evidence="1">Multi-pass membrane protein</topology>
    </subcellularLocation>
</comment>
<dbReference type="PROSITE" id="PS50259">
    <property type="entry name" value="G_PROTEIN_RECEP_F3_4"/>
    <property type="match status" value="1"/>
</dbReference>
<keyword evidence="6" id="KW-0675">Receptor</keyword>
<evidence type="ECO:0000256" key="6">
    <source>
        <dbReference type="ARBA" id="ARBA00023170"/>
    </source>
</evidence>
<accession>A0A9W6ZYF0</accession>
<dbReference type="OrthoDB" id="43432at2759"/>
<dbReference type="InterPro" id="IPR017978">
    <property type="entry name" value="GPCR_3_C"/>
</dbReference>
<reference evidence="12" key="1">
    <citation type="submission" date="2022-07" db="EMBL/GenBank/DDBJ databases">
        <title>Genome analysis of Parmales, a sister group of diatoms, reveals the evolutionary specialization of diatoms from phago-mixotrophs to photoautotrophs.</title>
        <authorList>
            <person name="Ban H."/>
            <person name="Sato S."/>
            <person name="Yoshikawa S."/>
            <person name="Kazumasa Y."/>
            <person name="Nakamura Y."/>
            <person name="Ichinomiya M."/>
            <person name="Saitoh K."/>
            <person name="Sato N."/>
            <person name="Blanc-Mathieu R."/>
            <person name="Endo H."/>
            <person name="Kuwata A."/>
            <person name="Ogata H."/>
        </authorList>
    </citation>
    <scope>NUCLEOTIDE SEQUENCE</scope>
</reference>
<evidence type="ECO:0000256" key="3">
    <source>
        <dbReference type="ARBA" id="ARBA00022989"/>
    </source>
</evidence>
<evidence type="ECO:0000256" key="8">
    <source>
        <dbReference type="ARBA" id="ARBA00023224"/>
    </source>
</evidence>
<evidence type="ECO:0000256" key="7">
    <source>
        <dbReference type="ARBA" id="ARBA00023180"/>
    </source>
</evidence>
<dbReference type="InterPro" id="IPR000337">
    <property type="entry name" value="GPCR_3"/>
</dbReference>
<comment type="caution">
    <text evidence="12">The sequence shown here is derived from an EMBL/GenBank/DDBJ whole genome shotgun (WGS) entry which is preliminary data.</text>
</comment>
<gene>
    <name evidence="12" type="ORF">TrRE_jg11805</name>
</gene>
<dbReference type="EMBL" id="BRXZ01002273">
    <property type="protein sequence ID" value="GMH58749.1"/>
    <property type="molecule type" value="Genomic_DNA"/>
</dbReference>
<evidence type="ECO:0000256" key="2">
    <source>
        <dbReference type="ARBA" id="ARBA00022692"/>
    </source>
</evidence>
<dbReference type="GO" id="GO:0038039">
    <property type="term" value="C:G protein-coupled receptor heterodimeric complex"/>
    <property type="evidence" value="ECO:0007669"/>
    <property type="project" value="TreeGrafter"/>
</dbReference>
<sequence>DTGVYKYFSRSIPADSAVSKAAAEFFSAHNYQHIGIAFVQDPYGEAYKDGFVKSCQETVDADGNPAPINVITAGFIGGDADSVEKAVGVLKAANVRVGLFVSFDGDFTAFMDEASKDSVGVAGQEGTLWVVADGVGDNVIAAQGQKANGMGKLLAQGGVAGNTHYDTFVSDWASLDSDTALKTYAQNMWTTTTAGGATYAADASHPFFGTANADLTVLTSTFFADNSPDDVATYAYDSAVTLGLAGCGYEAAGGSFDAASFDADAFFTALKAVTYESMTGTVAHLEDSGSRDPATGNYVLSNFQWASGAVAVKYGIGKWTQAGGWDYSTSDAPTASASPLQPFRFSDNTQIPVADVIVPSEELNLLDSGLVSIGQLLVVVNYIIAACLGGLTFINRKHRVIRASQPLFLYMILFGCCISTTTIIFFGQDDSGDRDKAGDVNCMLQPFFYSFGFIFSFAALFAKVTRIVKIFGNKKLSRVTITWIDMMKPIFILLVVDLVILFIWSGSDSKLEWVREAKTTDSLGNILESTGMCKSKEGSPWVFGGIILALHFSVLVYGNYMCYQGRNAGTAFSESKYVFMAMVSNLQIMALGVPMLVMVYDNPTSNYFMRTGIVFFNDVGVMLLIFIPKFMLVYYGSEEDLASATSTQTSAGQTKTGGGSTSDHADHTARVEELEAENEALKAEVESLKN</sequence>
<dbReference type="PANTHER" id="PTHR10519">
    <property type="entry name" value="GABA-B RECEPTOR"/>
    <property type="match status" value="1"/>
</dbReference>
<feature type="transmembrane region" description="Helical" evidence="10">
    <location>
        <begin position="407"/>
        <end position="427"/>
    </location>
</feature>
<keyword evidence="8" id="KW-0807">Transducer</keyword>
<evidence type="ECO:0000256" key="1">
    <source>
        <dbReference type="ARBA" id="ARBA00004141"/>
    </source>
</evidence>
<feature type="transmembrane region" description="Helical" evidence="10">
    <location>
        <begin position="538"/>
        <end position="557"/>
    </location>
</feature>
<keyword evidence="4" id="KW-0297">G-protein coupled receptor</keyword>
<organism evidence="12 13">
    <name type="scientific">Triparma retinervis</name>
    <dbReference type="NCBI Taxonomy" id="2557542"/>
    <lineage>
        <taxon>Eukaryota</taxon>
        <taxon>Sar</taxon>
        <taxon>Stramenopiles</taxon>
        <taxon>Ochrophyta</taxon>
        <taxon>Bolidophyceae</taxon>
        <taxon>Parmales</taxon>
        <taxon>Triparmaceae</taxon>
        <taxon>Triparma</taxon>
    </lineage>
</organism>
<feature type="transmembrane region" description="Helical" evidence="10">
    <location>
        <begin position="373"/>
        <end position="395"/>
    </location>
</feature>
<evidence type="ECO:0000256" key="5">
    <source>
        <dbReference type="ARBA" id="ARBA00023136"/>
    </source>
</evidence>
<feature type="compositionally biased region" description="Basic and acidic residues" evidence="9">
    <location>
        <begin position="663"/>
        <end position="676"/>
    </location>
</feature>
<name>A0A9W6ZYF0_9STRA</name>
<dbReference type="Gene3D" id="3.40.50.2300">
    <property type="match status" value="2"/>
</dbReference>
<evidence type="ECO:0000256" key="10">
    <source>
        <dbReference type="SAM" id="Phobius"/>
    </source>
</evidence>
<keyword evidence="5 10" id="KW-0472">Membrane</keyword>
<dbReference type="InterPro" id="IPR028082">
    <property type="entry name" value="Peripla_BP_I"/>
</dbReference>
<feature type="transmembrane region" description="Helical" evidence="10">
    <location>
        <begin position="489"/>
        <end position="507"/>
    </location>
</feature>
<feature type="region of interest" description="Disordered" evidence="9">
    <location>
        <begin position="646"/>
        <end position="676"/>
    </location>
</feature>
<dbReference type="SUPFAM" id="SSF53822">
    <property type="entry name" value="Periplasmic binding protein-like I"/>
    <property type="match status" value="1"/>
</dbReference>
<keyword evidence="3 10" id="KW-1133">Transmembrane helix</keyword>
<dbReference type="PRINTS" id="PR00248">
    <property type="entry name" value="GPCRMGR"/>
</dbReference>
<dbReference type="PANTHER" id="PTHR10519:SF20">
    <property type="entry name" value="G-PROTEIN COUPLED RECEPTOR 156-RELATED"/>
    <property type="match status" value="1"/>
</dbReference>
<dbReference type="GO" id="GO:0004965">
    <property type="term" value="F:G protein-coupled GABA receptor activity"/>
    <property type="evidence" value="ECO:0007669"/>
    <property type="project" value="InterPro"/>
</dbReference>
<dbReference type="Proteomes" id="UP001165082">
    <property type="component" value="Unassembled WGS sequence"/>
</dbReference>
<keyword evidence="7" id="KW-0325">Glycoprotein</keyword>
<dbReference type="AlphaFoldDB" id="A0A9W6ZYF0"/>
<feature type="domain" description="G-protein coupled receptors family 3 profile" evidence="11">
    <location>
        <begin position="442"/>
        <end position="649"/>
    </location>
</feature>
<protein>
    <recommendedName>
        <fullName evidence="11">G-protein coupled receptors family 3 profile domain-containing protein</fullName>
    </recommendedName>
</protein>
<keyword evidence="13" id="KW-1185">Reference proteome</keyword>
<feature type="transmembrane region" description="Helical" evidence="10">
    <location>
        <begin position="447"/>
        <end position="468"/>
    </location>
</feature>
<evidence type="ECO:0000256" key="4">
    <source>
        <dbReference type="ARBA" id="ARBA00023040"/>
    </source>
</evidence>
<dbReference type="CDD" id="cd15047">
    <property type="entry name" value="7tmC_GABA-B-like"/>
    <property type="match status" value="1"/>
</dbReference>